<dbReference type="EMBL" id="NCVQ01000007">
    <property type="protein sequence ID" value="PWZ18735.1"/>
    <property type="molecule type" value="Genomic_DNA"/>
</dbReference>
<dbReference type="PANTHER" id="PTHR23516">
    <property type="entry name" value="SAM (S-ADENOSYL METHIONINE) TRANSPORTER"/>
    <property type="match status" value="1"/>
</dbReference>
<comment type="caution">
    <text evidence="17">The sequence shown here is derived from an EMBL/GenBank/DDBJ whole genome shotgun (WGS) entry which is preliminary data.</text>
</comment>
<dbReference type="InterPro" id="IPR036322">
    <property type="entry name" value="WD40_repeat_dom_sf"/>
</dbReference>
<evidence type="ECO:0000256" key="10">
    <source>
        <dbReference type="ARBA" id="ARBA00023065"/>
    </source>
</evidence>
<evidence type="ECO:0000256" key="2">
    <source>
        <dbReference type="ARBA" id="ARBA00004651"/>
    </source>
</evidence>
<keyword evidence="9 16" id="KW-1133">Transmembrane helix</keyword>
<dbReference type="SMART" id="SM00320">
    <property type="entry name" value="WD40"/>
    <property type="match status" value="3"/>
</dbReference>
<evidence type="ECO:0000256" key="8">
    <source>
        <dbReference type="ARBA" id="ARBA00022737"/>
    </source>
</evidence>
<feature type="compositionally biased region" description="Basic residues" evidence="15">
    <location>
        <begin position="22"/>
        <end position="35"/>
    </location>
</feature>
<evidence type="ECO:0000256" key="4">
    <source>
        <dbReference type="ARBA" id="ARBA00022448"/>
    </source>
</evidence>
<keyword evidence="6 14" id="KW-0853">WD repeat</keyword>
<dbReference type="Pfam" id="PF05631">
    <property type="entry name" value="MFS_5"/>
    <property type="match status" value="1"/>
</dbReference>
<dbReference type="InterPro" id="IPR001680">
    <property type="entry name" value="WD40_rpt"/>
</dbReference>
<protein>
    <recommendedName>
        <fullName evidence="3">Molybdate-anion transporter</fullName>
    </recommendedName>
    <alternativeName>
        <fullName evidence="12">Major facilitator superfamily domain-containing protein 5</fullName>
    </alternativeName>
    <alternativeName>
        <fullName evidence="13">Molybdate transporter 2 homolog</fullName>
    </alternativeName>
</protein>
<dbReference type="PROSITE" id="PS50082">
    <property type="entry name" value="WD_REPEATS_2"/>
    <property type="match status" value="3"/>
</dbReference>
<feature type="region of interest" description="Disordered" evidence="15">
    <location>
        <begin position="1"/>
        <end position="44"/>
    </location>
</feature>
<evidence type="ECO:0000256" key="12">
    <source>
        <dbReference type="ARBA" id="ARBA00030646"/>
    </source>
</evidence>
<feature type="compositionally biased region" description="Basic and acidic residues" evidence="15">
    <location>
        <begin position="11"/>
        <end position="21"/>
    </location>
</feature>
<dbReference type="PANTHER" id="PTHR23516:SF1">
    <property type="entry name" value="MOLYBDATE-ANION TRANSPORTER"/>
    <property type="match status" value="1"/>
</dbReference>
<dbReference type="SUPFAM" id="SSF50978">
    <property type="entry name" value="WD40 repeat-like"/>
    <property type="match status" value="1"/>
</dbReference>
<evidence type="ECO:0000256" key="9">
    <source>
        <dbReference type="ARBA" id="ARBA00022989"/>
    </source>
</evidence>
<feature type="transmembrane region" description="Helical" evidence="16">
    <location>
        <begin position="231"/>
        <end position="249"/>
    </location>
</feature>
<keyword evidence="4" id="KW-0813">Transport</keyword>
<sequence>MAAAANPATPSHHDPELDARRGRCHRRAGVRHRKVQGVGRASPHGADGVHHLLWWQVVLFSRTFPWATEVVRLVAGAEHATAPALHDDLPIARKASLQRFACGACDGGDGELSFPLMKPVEIMEVLHYCTTTSSRPTPVFTPRTSSTHSTASSLRVLMIGRILGGIATSLLFSAFESWFVAEHNKRGFDLQWLTITFSKAIFLGNGLIAIVYGLFANLLAENLGFGPVAPFDAAACFLAIGMAIIMSSWSENYGDPFESKDLMAQFKVAAKAIASDEKIALLGAIQSLFEGSMYTFVFLWTPALSPNEEDIPHDFIFATFMVSSMLGSSIASRLLARKLKVEGYMQIMFSITAVTLVLPVATNDKGWVCTQIFEGHSHYVMQVTFNPKDINTFASASLDRTTKIWSLGFPDPNFTLDGHQKGVNCVDYFTGGDRPYLITGSDDSTAKVWDYQTKSCVQTLEGYTHNISAVCFHPELPIIITGSEDGTIRIWHSTTYRSTDFFINLDPKQLSCFSYNWA</sequence>
<reference evidence="17 18" key="1">
    <citation type="journal article" date="2018" name="Nat. Genet.">
        <title>Extensive intraspecific gene order and gene structural variations between Mo17 and other maize genomes.</title>
        <authorList>
            <person name="Sun S."/>
            <person name="Zhou Y."/>
            <person name="Chen J."/>
            <person name="Shi J."/>
            <person name="Zhao H."/>
            <person name="Zhao H."/>
            <person name="Song W."/>
            <person name="Zhang M."/>
            <person name="Cui Y."/>
            <person name="Dong X."/>
            <person name="Liu H."/>
            <person name="Ma X."/>
            <person name="Jiao Y."/>
            <person name="Wang B."/>
            <person name="Wei X."/>
            <person name="Stein J.C."/>
            <person name="Glaubitz J.C."/>
            <person name="Lu F."/>
            <person name="Yu G."/>
            <person name="Liang C."/>
            <person name="Fengler K."/>
            <person name="Li B."/>
            <person name="Rafalski A."/>
            <person name="Schnable P.S."/>
            <person name="Ware D.H."/>
            <person name="Buckler E.S."/>
            <person name="Lai J."/>
        </authorList>
    </citation>
    <scope>NUCLEOTIDE SEQUENCE [LARGE SCALE GENOMIC DNA]</scope>
    <source>
        <strain evidence="18">cv. Missouri 17</strain>
        <tissue evidence="17">Seedling</tissue>
    </source>
</reference>
<comment type="subcellular location">
    <subcellularLocation>
        <location evidence="2">Cell membrane</location>
        <topology evidence="2">Multi-pass membrane protein</topology>
    </subcellularLocation>
</comment>
<evidence type="ECO:0000256" key="6">
    <source>
        <dbReference type="ARBA" id="ARBA00022574"/>
    </source>
</evidence>
<feature type="repeat" description="WD" evidence="14">
    <location>
        <begin position="460"/>
        <end position="501"/>
    </location>
</feature>
<evidence type="ECO:0000256" key="3">
    <source>
        <dbReference type="ARBA" id="ARBA00021242"/>
    </source>
</evidence>
<dbReference type="SUPFAM" id="SSF103473">
    <property type="entry name" value="MFS general substrate transporter"/>
    <property type="match status" value="1"/>
</dbReference>
<evidence type="ECO:0000256" key="15">
    <source>
        <dbReference type="SAM" id="MobiDB-lite"/>
    </source>
</evidence>
<dbReference type="GO" id="GO:0015098">
    <property type="term" value="F:molybdate ion transmembrane transporter activity"/>
    <property type="evidence" value="ECO:0007669"/>
    <property type="project" value="InterPro"/>
</dbReference>
<evidence type="ECO:0000256" key="13">
    <source>
        <dbReference type="ARBA" id="ARBA00032555"/>
    </source>
</evidence>
<dbReference type="PRINTS" id="PR00320">
    <property type="entry name" value="GPROTEINBRPT"/>
</dbReference>
<name>A0A3L6ED94_MAIZE</name>
<proteinExistence type="predicted"/>
<dbReference type="GO" id="GO:0005886">
    <property type="term" value="C:plasma membrane"/>
    <property type="evidence" value="ECO:0007669"/>
    <property type="project" value="UniProtKB-SubCell"/>
</dbReference>
<accession>A0A3L6ED94</accession>
<keyword evidence="8" id="KW-0677">Repeat</keyword>
<gene>
    <name evidence="17" type="primary">Os06g0143900_7</name>
    <name evidence="17" type="ORF">Zm00014a_028292</name>
</gene>
<keyword evidence="11 16" id="KW-0472">Membrane</keyword>
<dbReference type="InterPro" id="IPR036259">
    <property type="entry name" value="MFS_trans_sf"/>
</dbReference>
<evidence type="ECO:0000256" key="11">
    <source>
        <dbReference type="ARBA" id="ARBA00023136"/>
    </source>
</evidence>
<comment type="function">
    <text evidence="1">Mediates high-affinity intracellular uptake of the rare oligo-element molybdenum.</text>
</comment>
<evidence type="ECO:0000256" key="16">
    <source>
        <dbReference type="SAM" id="Phobius"/>
    </source>
</evidence>
<evidence type="ECO:0000256" key="7">
    <source>
        <dbReference type="ARBA" id="ARBA00022692"/>
    </source>
</evidence>
<evidence type="ECO:0000256" key="1">
    <source>
        <dbReference type="ARBA" id="ARBA00003019"/>
    </source>
</evidence>
<dbReference type="ExpressionAtlas" id="A0A3L6ED94">
    <property type="expression patterns" value="baseline and differential"/>
</dbReference>
<feature type="transmembrane region" description="Helical" evidence="16">
    <location>
        <begin position="315"/>
        <end position="336"/>
    </location>
</feature>
<feature type="transmembrane region" description="Helical" evidence="16">
    <location>
        <begin position="200"/>
        <end position="219"/>
    </location>
</feature>
<dbReference type="AlphaFoldDB" id="A0A3L6ED94"/>
<keyword evidence="7 16" id="KW-0812">Transmembrane</keyword>
<evidence type="ECO:0000313" key="18">
    <source>
        <dbReference type="Proteomes" id="UP000251960"/>
    </source>
</evidence>
<evidence type="ECO:0000256" key="5">
    <source>
        <dbReference type="ARBA" id="ARBA00022475"/>
    </source>
</evidence>
<dbReference type="InterPro" id="IPR020472">
    <property type="entry name" value="WD40_PAC1"/>
</dbReference>
<dbReference type="InterPro" id="IPR008509">
    <property type="entry name" value="MOT2/MFSD5"/>
</dbReference>
<evidence type="ECO:0000313" key="17">
    <source>
        <dbReference type="EMBL" id="PWZ18735.1"/>
    </source>
</evidence>
<feature type="repeat" description="WD" evidence="14">
    <location>
        <begin position="416"/>
        <end position="459"/>
    </location>
</feature>
<feature type="transmembrane region" description="Helical" evidence="16">
    <location>
        <begin position="162"/>
        <end position="180"/>
    </location>
</feature>
<keyword evidence="10" id="KW-0406">Ion transport</keyword>
<dbReference type="Gene3D" id="2.130.10.10">
    <property type="entry name" value="YVTN repeat-like/Quinoprotein amine dehydrogenase"/>
    <property type="match status" value="1"/>
</dbReference>
<dbReference type="Proteomes" id="UP000251960">
    <property type="component" value="Chromosome 6"/>
</dbReference>
<dbReference type="InterPro" id="IPR015943">
    <property type="entry name" value="WD40/YVTN_repeat-like_dom_sf"/>
</dbReference>
<dbReference type="PROSITE" id="PS50294">
    <property type="entry name" value="WD_REPEATS_REGION"/>
    <property type="match status" value="3"/>
</dbReference>
<feature type="repeat" description="WD" evidence="14">
    <location>
        <begin position="373"/>
        <end position="407"/>
    </location>
</feature>
<dbReference type="GO" id="GO:0006811">
    <property type="term" value="P:monoatomic ion transport"/>
    <property type="evidence" value="ECO:0007669"/>
    <property type="project" value="UniProtKB-KW"/>
</dbReference>
<dbReference type="Pfam" id="PF00400">
    <property type="entry name" value="WD40"/>
    <property type="match status" value="3"/>
</dbReference>
<evidence type="ECO:0000256" key="14">
    <source>
        <dbReference type="PROSITE-ProRule" id="PRU00221"/>
    </source>
</evidence>
<keyword evidence="5" id="KW-1003">Cell membrane</keyword>
<organism evidence="17 18">
    <name type="scientific">Zea mays</name>
    <name type="common">Maize</name>
    <dbReference type="NCBI Taxonomy" id="4577"/>
    <lineage>
        <taxon>Eukaryota</taxon>
        <taxon>Viridiplantae</taxon>
        <taxon>Streptophyta</taxon>
        <taxon>Embryophyta</taxon>
        <taxon>Tracheophyta</taxon>
        <taxon>Spermatophyta</taxon>
        <taxon>Magnoliopsida</taxon>
        <taxon>Liliopsida</taxon>
        <taxon>Poales</taxon>
        <taxon>Poaceae</taxon>
        <taxon>PACMAD clade</taxon>
        <taxon>Panicoideae</taxon>
        <taxon>Andropogonodae</taxon>
        <taxon>Andropogoneae</taxon>
        <taxon>Tripsacinae</taxon>
        <taxon>Zea</taxon>
    </lineage>
</organism>